<evidence type="ECO:0000256" key="15">
    <source>
        <dbReference type="ARBA" id="ARBA00049003"/>
    </source>
</evidence>
<evidence type="ECO:0000256" key="2">
    <source>
        <dbReference type="ARBA" id="ARBA00001946"/>
    </source>
</evidence>
<evidence type="ECO:0000256" key="14">
    <source>
        <dbReference type="ARBA" id="ARBA00023211"/>
    </source>
</evidence>
<dbReference type="SUPFAM" id="SSF56112">
    <property type="entry name" value="Protein kinase-like (PK-like)"/>
    <property type="match status" value="1"/>
</dbReference>
<comment type="catalytic activity">
    <reaction evidence="17">
        <text>L-tyrosyl-[protein] + ATP = O-phospho-L-tyrosyl-[protein] + ADP + H(+)</text>
        <dbReference type="Rhea" id="RHEA:10596"/>
        <dbReference type="Rhea" id="RHEA-COMP:10136"/>
        <dbReference type="Rhea" id="RHEA-COMP:20101"/>
        <dbReference type="ChEBI" id="CHEBI:15378"/>
        <dbReference type="ChEBI" id="CHEBI:30616"/>
        <dbReference type="ChEBI" id="CHEBI:46858"/>
        <dbReference type="ChEBI" id="CHEBI:61978"/>
        <dbReference type="ChEBI" id="CHEBI:456216"/>
        <dbReference type="EC" id="2.7.12.1"/>
    </reaction>
</comment>
<dbReference type="GO" id="GO:0004713">
    <property type="term" value="F:protein tyrosine kinase activity"/>
    <property type="evidence" value="ECO:0007669"/>
    <property type="project" value="UniProtKB-KW"/>
</dbReference>
<dbReference type="InterPro" id="IPR017441">
    <property type="entry name" value="Protein_kinase_ATP_BS"/>
</dbReference>
<evidence type="ECO:0000256" key="11">
    <source>
        <dbReference type="ARBA" id="ARBA00022840"/>
    </source>
</evidence>
<evidence type="ECO:0000256" key="5">
    <source>
        <dbReference type="ARBA" id="ARBA00022527"/>
    </source>
</evidence>
<evidence type="ECO:0000256" key="17">
    <source>
        <dbReference type="ARBA" id="ARBA00051680"/>
    </source>
</evidence>
<dbReference type="InterPro" id="IPR001245">
    <property type="entry name" value="Ser-Thr/Tyr_kinase_cat_dom"/>
</dbReference>
<dbReference type="GO" id="GO:0005524">
    <property type="term" value="F:ATP binding"/>
    <property type="evidence" value="ECO:0007669"/>
    <property type="project" value="UniProtKB-UniRule"/>
</dbReference>
<dbReference type="PRINTS" id="PR00109">
    <property type="entry name" value="TYRKINASE"/>
</dbReference>
<keyword evidence="11 18" id="KW-0067">ATP-binding</keyword>
<dbReference type="OrthoDB" id="20134at2759"/>
<keyword evidence="8" id="KW-0479">Metal-binding</keyword>
<comment type="catalytic activity">
    <reaction evidence="16">
        <text>L-threonyl-[protein] + ATP = O-phospho-L-threonyl-[protein] + ADP + H(+)</text>
        <dbReference type="Rhea" id="RHEA:46608"/>
        <dbReference type="Rhea" id="RHEA-COMP:11060"/>
        <dbReference type="Rhea" id="RHEA-COMP:11605"/>
        <dbReference type="ChEBI" id="CHEBI:15378"/>
        <dbReference type="ChEBI" id="CHEBI:30013"/>
        <dbReference type="ChEBI" id="CHEBI:30616"/>
        <dbReference type="ChEBI" id="CHEBI:61977"/>
        <dbReference type="ChEBI" id="CHEBI:456216"/>
        <dbReference type="EC" id="2.7.12.1"/>
    </reaction>
</comment>
<feature type="region of interest" description="Disordered" evidence="19">
    <location>
        <begin position="1"/>
        <end position="35"/>
    </location>
</feature>
<keyword evidence="13" id="KW-0829">Tyrosine-protein kinase</keyword>
<keyword evidence="10" id="KW-0418">Kinase</keyword>
<evidence type="ECO:0000256" key="16">
    <source>
        <dbReference type="ARBA" id="ARBA00049308"/>
    </source>
</evidence>
<proteinExistence type="inferred from homology"/>
<dbReference type="STRING" id="137246.A0A401S984"/>
<dbReference type="AlphaFoldDB" id="A0A401S984"/>
<dbReference type="PROSITE" id="PS00109">
    <property type="entry name" value="PROTEIN_KINASE_TYR"/>
    <property type="match status" value="1"/>
</dbReference>
<evidence type="ECO:0000256" key="8">
    <source>
        <dbReference type="ARBA" id="ARBA00022723"/>
    </source>
</evidence>
<dbReference type="GO" id="GO:0004712">
    <property type="term" value="F:protein serine/threonine/tyrosine kinase activity"/>
    <property type="evidence" value="ECO:0007669"/>
    <property type="project" value="UniProtKB-EC"/>
</dbReference>
<evidence type="ECO:0000256" key="19">
    <source>
        <dbReference type="SAM" id="MobiDB-lite"/>
    </source>
</evidence>
<comment type="cofactor">
    <cofactor evidence="1">
        <name>Mn(2+)</name>
        <dbReference type="ChEBI" id="CHEBI:29035"/>
    </cofactor>
</comment>
<evidence type="ECO:0000259" key="20">
    <source>
        <dbReference type="PROSITE" id="PS50011"/>
    </source>
</evidence>
<evidence type="ECO:0000256" key="6">
    <source>
        <dbReference type="ARBA" id="ARBA00022553"/>
    </source>
</evidence>
<dbReference type="InterPro" id="IPR008266">
    <property type="entry name" value="Tyr_kinase_AS"/>
</dbReference>
<evidence type="ECO:0000313" key="21">
    <source>
        <dbReference type="EMBL" id="GCC26936.1"/>
    </source>
</evidence>
<organism evidence="21 22">
    <name type="scientific">Chiloscyllium punctatum</name>
    <name type="common">Brownbanded bambooshark</name>
    <name type="synonym">Hemiscyllium punctatum</name>
    <dbReference type="NCBI Taxonomy" id="137246"/>
    <lineage>
        <taxon>Eukaryota</taxon>
        <taxon>Metazoa</taxon>
        <taxon>Chordata</taxon>
        <taxon>Craniata</taxon>
        <taxon>Vertebrata</taxon>
        <taxon>Chondrichthyes</taxon>
        <taxon>Elasmobranchii</taxon>
        <taxon>Galeomorphii</taxon>
        <taxon>Galeoidea</taxon>
        <taxon>Orectolobiformes</taxon>
        <taxon>Hemiscylliidae</taxon>
        <taxon>Chiloscyllium</taxon>
    </lineage>
</organism>
<accession>A0A401S984</accession>
<keyword evidence="6" id="KW-0597">Phosphoprotein</keyword>
<evidence type="ECO:0000256" key="4">
    <source>
        <dbReference type="ARBA" id="ARBA00013203"/>
    </source>
</evidence>
<evidence type="ECO:0000256" key="1">
    <source>
        <dbReference type="ARBA" id="ARBA00001936"/>
    </source>
</evidence>
<evidence type="ECO:0000256" key="3">
    <source>
        <dbReference type="ARBA" id="ARBA00005843"/>
    </source>
</evidence>
<dbReference type="Proteomes" id="UP000287033">
    <property type="component" value="Unassembled WGS sequence"/>
</dbReference>
<keyword evidence="22" id="KW-1185">Reference proteome</keyword>
<dbReference type="CDD" id="cd14155">
    <property type="entry name" value="PKc_TESK"/>
    <property type="match status" value="1"/>
</dbReference>
<reference evidence="21 22" key="1">
    <citation type="journal article" date="2018" name="Nat. Ecol. Evol.">
        <title>Shark genomes provide insights into elasmobranch evolution and the origin of vertebrates.</title>
        <authorList>
            <person name="Hara Y"/>
            <person name="Yamaguchi K"/>
            <person name="Onimaru K"/>
            <person name="Kadota M"/>
            <person name="Koyanagi M"/>
            <person name="Keeley SD"/>
            <person name="Tatsumi K"/>
            <person name="Tanaka K"/>
            <person name="Motone F"/>
            <person name="Kageyama Y"/>
            <person name="Nozu R"/>
            <person name="Adachi N"/>
            <person name="Nishimura O"/>
            <person name="Nakagawa R"/>
            <person name="Tanegashima C"/>
            <person name="Kiyatake I"/>
            <person name="Matsumoto R"/>
            <person name="Murakumo K"/>
            <person name="Nishida K"/>
            <person name="Terakita A"/>
            <person name="Kuratani S"/>
            <person name="Sato K"/>
            <person name="Hyodo S Kuraku.S."/>
        </authorList>
    </citation>
    <scope>NUCLEOTIDE SEQUENCE [LARGE SCALE GENOMIC DNA]</scope>
</reference>
<protein>
    <recommendedName>
        <fullName evidence="4">dual-specificity kinase</fullName>
        <ecNumber evidence="4">2.7.12.1</ecNumber>
    </recommendedName>
</protein>
<dbReference type="EC" id="2.7.12.1" evidence="4"/>
<dbReference type="GO" id="GO:0005737">
    <property type="term" value="C:cytoplasm"/>
    <property type="evidence" value="ECO:0007669"/>
    <property type="project" value="TreeGrafter"/>
</dbReference>
<feature type="domain" description="Protein kinase" evidence="20">
    <location>
        <begin position="56"/>
        <end position="313"/>
    </location>
</feature>
<dbReference type="PROSITE" id="PS50011">
    <property type="entry name" value="PROTEIN_KINASE_DOM"/>
    <property type="match status" value="1"/>
</dbReference>
<comment type="cofactor">
    <cofactor evidence="2">
        <name>Mg(2+)</name>
        <dbReference type="ChEBI" id="CHEBI:18420"/>
    </cofactor>
</comment>
<keyword evidence="7" id="KW-0808">Transferase</keyword>
<dbReference type="OMA" id="TKECHSF"/>
<dbReference type="GO" id="GO:0004674">
    <property type="term" value="F:protein serine/threonine kinase activity"/>
    <property type="evidence" value="ECO:0007669"/>
    <property type="project" value="UniProtKB-KW"/>
</dbReference>
<gene>
    <name evidence="21" type="ORF">chiPu_0005356</name>
</gene>
<comment type="catalytic activity">
    <reaction evidence="15">
        <text>L-seryl-[protein] + ATP = O-phospho-L-seryl-[protein] + ADP + H(+)</text>
        <dbReference type="Rhea" id="RHEA:17989"/>
        <dbReference type="Rhea" id="RHEA-COMP:9863"/>
        <dbReference type="Rhea" id="RHEA-COMP:11604"/>
        <dbReference type="ChEBI" id="CHEBI:15378"/>
        <dbReference type="ChEBI" id="CHEBI:29999"/>
        <dbReference type="ChEBI" id="CHEBI:30616"/>
        <dbReference type="ChEBI" id="CHEBI:83421"/>
        <dbReference type="ChEBI" id="CHEBI:456216"/>
        <dbReference type="EC" id="2.7.12.1"/>
    </reaction>
</comment>
<dbReference type="InterPro" id="IPR050940">
    <property type="entry name" value="Actin_reg-Ser/Thr_kinase"/>
</dbReference>
<dbReference type="PANTHER" id="PTHR46485:SF6">
    <property type="entry name" value="DUAL SPECIFICITY TESTIS-SPECIFIC PROTEIN KINASE 2"/>
    <property type="match status" value="1"/>
</dbReference>
<evidence type="ECO:0000256" key="7">
    <source>
        <dbReference type="ARBA" id="ARBA00022679"/>
    </source>
</evidence>
<dbReference type="InterPro" id="IPR011009">
    <property type="entry name" value="Kinase-like_dom_sf"/>
</dbReference>
<evidence type="ECO:0000256" key="12">
    <source>
        <dbReference type="ARBA" id="ARBA00022842"/>
    </source>
</evidence>
<dbReference type="PANTHER" id="PTHR46485">
    <property type="entry name" value="LIM DOMAIN KINASE 1"/>
    <property type="match status" value="1"/>
</dbReference>
<name>A0A401S984_CHIPU</name>
<dbReference type="FunFam" id="3.30.200.20:FF:000134">
    <property type="entry name" value="Dual specificity testis-specific protein kinase 2"/>
    <property type="match status" value="1"/>
</dbReference>
<evidence type="ECO:0000256" key="13">
    <source>
        <dbReference type="ARBA" id="ARBA00023137"/>
    </source>
</evidence>
<feature type="binding site" evidence="18">
    <location>
        <position position="85"/>
    </location>
    <ligand>
        <name>ATP</name>
        <dbReference type="ChEBI" id="CHEBI:30616"/>
    </ligand>
</feature>
<dbReference type="InterPro" id="IPR000719">
    <property type="entry name" value="Prot_kinase_dom"/>
</dbReference>
<dbReference type="GO" id="GO:0030036">
    <property type="term" value="P:actin cytoskeleton organization"/>
    <property type="evidence" value="ECO:0007669"/>
    <property type="project" value="TreeGrafter"/>
</dbReference>
<dbReference type="Pfam" id="PF07714">
    <property type="entry name" value="PK_Tyr_Ser-Thr"/>
    <property type="match status" value="1"/>
</dbReference>
<feature type="compositionally biased region" description="Basic and acidic residues" evidence="19">
    <location>
        <begin position="15"/>
        <end position="26"/>
    </location>
</feature>
<keyword evidence="9 18" id="KW-0547">Nucleotide-binding</keyword>
<comment type="similarity">
    <text evidence="3">Belongs to the protein kinase superfamily. TKL Ser/Thr protein kinase family.</text>
</comment>
<comment type="caution">
    <text evidence="21">The sequence shown here is derived from an EMBL/GenBank/DDBJ whole genome shotgun (WGS) entry which is preliminary data.</text>
</comment>
<dbReference type="PROSITE" id="PS00107">
    <property type="entry name" value="PROTEIN_KINASE_ATP"/>
    <property type="match status" value="1"/>
</dbReference>
<dbReference type="Gene3D" id="1.10.510.10">
    <property type="entry name" value="Transferase(Phosphotransferase) domain 1"/>
    <property type="match status" value="1"/>
</dbReference>
<dbReference type="GO" id="GO:0046872">
    <property type="term" value="F:metal ion binding"/>
    <property type="evidence" value="ECO:0007669"/>
    <property type="project" value="UniProtKB-KW"/>
</dbReference>
<dbReference type="FunFam" id="1.10.510.10:FF:000202">
    <property type="entry name" value="Dual specificity testis-specific protein kinase 2"/>
    <property type="match status" value="1"/>
</dbReference>
<sequence>MDRNKRNSIAGLPSRNERPEDFDGNREGGIAQSGTGFPSTYRALSSAVSRLTRLDDFTCEKIGSGFFSEVYKVRHRTSGQIMALKMNKQTSNRANMLREVQLMNRLSHPNILRFMGVCVHEGQLHALTEYINRGNLEQLLDSSDHLSWRVRVKIAHDLACGLSYLHSKGVFHRDLTSKNCLIKMEENGYTGVLGDFGLAEKIPDNASVEKLSVVGSPFWMAPEVLHSEHYNEKADVFSYGIILCEIIARVQADPDYLPRTVNFGLDYDAFQNMVGDCPPSFLQLAFNCCNMDPKLRPSFPEIVKMIEEIMPQLEEEDQEKCVNSEEGREIKPINLQKSAGEKGLAIKRCSPLRLPGDKVPPKSPRPRRNIWLSRSQSDFFTRKGSRKINVQDPYYTPCKGTSRKVNPFDARQDLKGGKIKFVDTPSKSVISLAFDLPSPDAAKYPVTSTSQVKQCCSGDFQESLLSERQYRSLPASPDLSTKECHSFGPFSLKLGKCDPMQIETDVRQKVSSNSLYSELEIPPFKFKPQTRESESLEHFDMDCSASECPQDENESCAKNRKLLKLKTNESMIVLGQENLNCSNITGDDGPNLVGASFSHWNSLVSGEEMEEQEMQRHLSKLAIPEPKSSYHVNTILKRDEVNPSDSVFPPEASDMEGHPSVVLTPCMTSNPCHLQSKCDI</sequence>
<evidence type="ECO:0000313" key="22">
    <source>
        <dbReference type="Proteomes" id="UP000287033"/>
    </source>
</evidence>
<evidence type="ECO:0000256" key="18">
    <source>
        <dbReference type="PROSITE-ProRule" id="PRU10141"/>
    </source>
</evidence>
<dbReference type="EMBL" id="BEZZ01000144">
    <property type="protein sequence ID" value="GCC26936.1"/>
    <property type="molecule type" value="Genomic_DNA"/>
</dbReference>
<keyword evidence="5" id="KW-0723">Serine/threonine-protein kinase</keyword>
<evidence type="ECO:0000256" key="10">
    <source>
        <dbReference type="ARBA" id="ARBA00022777"/>
    </source>
</evidence>
<keyword evidence="12" id="KW-0460">Magnesium</keyword>
<dbReference type="GO" id="GO:0005634">
    <property type="term" value="C:nucleus"/>
    <property type="evidence" value="ECO:0007669"/>
    <property type="project" value="TreeGrafter"/>
</dbReference>
<dbReference type="Gene3D" id="3.30.200.20">
    <property type="entry name" value="Phosphorylase Kinase, domain 1"/>
    <property type="match status" value="1"/>
</dbReference>
<keyword evidence="14" id="KW-0464">Manganese</keyword>
<evidence type="ECO:0000256" key="9">
    <source>
        <dbReference type="ARBA" id="ARBA00022741"/>
    </source>
</evidence>